<protein>
    <submittedName>
        <fullName evidence="3">YcxB family protein</fullName>
    </submittedName>
</protein>
<evidence type="ECO:0000259" key="2">
    <source>
        <dbReference type="Pfam" id="PF14317"/>
    </source>
</evidence>
<name>A0A4S2DJ81_9CLOT</name>
<keyword evidence="4" id="KW-1185">Reference proteome</keyword>
<feature type="transmembrane region" description="Helical" evidence="1">
    <location>
        <begin position="55"/>
        <end position="76"/>
    </location>
</feature>
<reference evidence="3 4" key="1">
    <citation type="submission" date="2019-04" db="EMBL/GenBank/DDBJ databases">
        <title>Microbes associate with the intestines of laboratory mice.</title>
        <authorList>
            <person name="Navarre W."/>
            <person name="Wong E."/>
            <person name="Huang K."/>
            <person name="Tropini C."/>
            <person name="Ng K."/>
            <person name="Yu B."/>
        </authorList>
    </citation>
    <scope>NUCLEOTIDE SEQUENCE [LARGE SCALE GENOMIC DNA]</scope>
    <source>
        <strain evidence="3 4">NM50_B9-20</strain>
    </source>
</reference>
<accession>A0A4S2DJ81</accession>
<feature type="domain" description="YcxB-like C-terminal" evidence="2">
    <location>
        <begin position="103"/>
        <end position="165"/>
    </location>
</feature>
<dbReference type="InterPro" id="IPR025588">
    <property type="entry name" value="YcxB-like_C"/>
</dbReference>
<feature type="transmembrane region" description="Helical" evidence="1">
    <location>
        <begin position="28"/>
        <end position="49"/>
    </location>
</feature>
<comment type="caution">
    <text evidence="3">The sequence shown here is derived from an EMBL/GenBank/DDBJ whole genome shotgun (WGS) entry which is preliminary data.</text>
</comment>
<dbReference type="OrthoDB" id="88119at2"/>
<dbReference type="Proteomes" id="UP000306888">
    <property type="component" value="Unassembled WGS sequence"/>
</dbReference>
<evidence type="ECO:0000313" key="4">
    <source>
        <dbReference type="Proteomes" id="UP000306888"/>
    </source>
</evidence>
<gene>
    <name evidence="3" type="ORF">E5347_13950</name>
</gene>
<keyword evidence="1" id="KW-1133">Transmembrane helix</keyword>
<proteinExistence type="predicted"/>
<keyword evidence="1" id="KW-0472">Membrane</keyword>
<dbReference type="Pfam" id="PF14317">
    <property type="entry name" value="YcxB"/>
    <property type="match status" value="1"/>
</dbReference>
<evidence type="ECO:0000313" key="3">
    <source>
        <dbReference type="EMBL" id="TGY40954.1"/>
    </source>
</evidence>
<dbReference type="EMBL" id="SRYR01000010">
    <property type="protein sequence ID" value="TGY40954.1"/>
    <property type="molecule type" value="Genomic_DNA"/>
</dbReference>
<keyword evidence="1" id="KW-0812">Transmembrane</keyword>
<organism evidence="3 4">
    <name type="scientific">Clostridium sartagoforme</name>
    <dbReference type="NCBI Taxonomy" id="84031"/>
    <lineage>
        <taxon>Bacteria</taxon>
        <taxon>Bacillati</taxon>
        <taxon>Bacillota</taxon>
        <taxon>Clostridia</taxon>
        <taxon>Eubacteriales</taxon>
        <taxon>Clostridiaceae</taxon>
        <taxon>Clostridium</taxon>
    </lineage>
</organism>
<dbReference type="RefSeq" id="WP_136007843.1">
    <property type="nucleotide sequence ID" value="NZ_SRYR01000010.1"/>
</dbReference>
<sequence>MFKTNTILNEETIKELKVLAVSPKKKKFAIILYVVCSLIGLSSIVLGLILSNTSIIIDGVTTALTATIVIWAIFYVRRIFQKTNIKMIEEISKTNSIEIETIFNEDNVIINNLTTSAKIELEYDSFIRLGETSNMYVLFTGSSQQVYVSKNCLNKKEINSFKDFIKEKCKNIKW</sequence>
<evidence type="ECO:0000256" key="1">
    <source>
        <dbReference type="SAM" id="Phobius"/>
    </source>
</evidence>
<dbReference type="AlphaFoldDB" id="A0A4S2DJ81"/>